<name>A0AA37TUD1_9GAMM</name>
<dbReference type="InterPro" id="IPR007358">
    <property type="entry name" value="Nucleoid_associated_NdpA"/>
</dbReference>
<dbReference type="PANTHER" id="PTHR38772">
    <property type="match status" value="1"/>
</dbReference>
<proteinExistence type="inferred from homology"/>
<sequence>MTINIETAIIHAIVAQNDGKLACRLRPQPLNDSQALTHTIEELHRIYTAKPGKGYGFFGLPESETDTAAEVNTDFKEALAAYRQNQLGFVEFSSKAGELLQNELAKYDFAQGGFLLLSSYSHLADDYLFVALLSAKQSLTVNDDMELRQNDHLDLANLQLAARVNLSEWDADPQSRKYISFVKGRAGRKVADFFLDFMGCSEGLNVKAQNKSLMVAVEDCVAATELDKEERQQVREVLFDYCSDKVDQGSSVKLPELSEQLAQAGLDSFYDFTNAGEYGLEDEFDGDKATLRQLKKFAGSGGGVSISFDASHLGERVVYNTIHDTLTIKGVPPNLKDQLLRRLKGGD</sequence>
<comment type="subcellular location">
    <subcellularLocation>
        <location evidence="1 4">Cytoplasm</location>
        <location evidence="1 4">Nucleoid</location>
    </subcellularLocation>
</comment>
<dbReference type="GO" id="GO:0043590">
    <property type="term" value="C:bacterial nucleoid"/>
    <property type="evidence" value="ECO:0007669"/>
    <property type="project" value="TreeGrafter"/>
</dbReference>
<dbReference type="GO" id="GO:0005737">
    <property type="term" value="C:cytoplasm"/>
    <property type="evidence" value="ECO:0007669"/>
    <property type="project" value="UniProtKB-UniRule"/>
</dbReference>
<dbReference type="GO" id="GO:0003727">
    <property type="term" value="F:single-stranded RNA binding"/>
    <property type="evidence" value="ECO:0007669"/>
    <property type="project" value="TreeGrafter"/>
</dbReference>
<comment type="similarity">
    <text evidence="2 4">Belongs to the YejK family.</text>
</comment>
<keyword evidence="3 4" id="KW-0963">Cytoplasm</keyword>
<gene>
    <name evidence="5" type="ORF">GCM10007894_23230</name>
</gene>
<evidence type="ECO:0000256" key="3">
    <source>
        <dbReference type="ARBA" id="ARBA00022490"/>
    </source>
</evidence>
<evidence type="ECO:0000256" key="2">
    <source>
        <dbReference type="ARBA" id="ARBA00009035"/>
    </source>
</evidence>
<dbReference type="AlphaFoldDB" id="A0AA37TUD1"/>
<evidence type="ECO:0000313" key="6">
    <source>
        <dbReference type="Proteomes" id="UP001157439"/>
    </source>
</evidence>
<evidence type="ECO:0000256" key="4">
    <source>
        <dbReference type="HAMAP-Rule" id="MF_00730"/>
    </source>
</evidence>
<dbReference type="NCBIfam" id="NF001557">
    <property type="entry name" value="PRK00378.1"/>
    <property type="match status" value="1"/>
</dbReference>
<organism evidence="5 6">
    <name type="scientific">Paraferrimonas haliotis</name>
    <dbReference type="NCBI Taxonomy" id="2013866"/>
    <lineage>
        <taxon>Bacteria</taxon>
        <taxon>Pseudomonadati</taxon>
        <taxon>Pseudomonadota</taxon>
        <taxon>Gammaproteobacteria</taxon>
        <taxon>Alteromonadales</taxon>
        <taxon>Ferrimonadaceae</taxon>
        <taxon>Paraferrimonas</taxon>
    </lineage>
</organism>
<protein>
    <recommendedName>
        <fullName evidence="4">Nucleoid-associated protein GCM10007894_23230</fullName>
    </recommendedName>
</protein>
<evidence type="ECO:0000313" key="5">
    <source>
        <dbReference type="EMBL" id="GLS84346.1"/>
    </source>
</evidence>
<dbReference type="EMBL" id="BSPO01000003">
    <property type="protein sequence ID" value="GLS84346.1"/>
    <property type="molecule type" value="Genomic_DNA"/>
</dbReference>
<comment type="caution">
    <text evidence="5">The sequence shown here is derived from an EMBL/GenBank/DDBJ whole genome shotgun (WGS) entry which is preliminary data.</text>
</comment>
<reference evidence="5 6" key="1">
    <citation type="journal article" date="2014" name="Int. J. Syst. Evol. Microbiol.">
        <title>Complete genome sequence of Corynebacterium casei LMG S-19264T (=DSM 44701T), isolated from a smear-ripened cheese.</title>
        <authorList>
            <consortium name="US DOE Joint Genome Institute (JGI-PGF)"/>
            <person name="Walter F."/>
            <person name="Albersmeier A."/>
            <person name="Kalinowski J."/>
            <person name="Ruckert C."/>
        </authorList>
    </citation>
    <scope>NUCLEOTIDE SEQUENCE [LARGE SCALE GENOMIC DNA]</scope>
    <source>
        <strain evidence="5 6">NBRC 112785</strain>
    </source>
</reference>
<evidence type="ECO:0000256" key="1">
    <source>
        <dbReference type="ARBA" id="ARBA00004453"/>
    </source>
</evidence>
<accession>A0AA37TUD1</accession>
<dbReference type="Proteomes" id="UP001157439">
    <property type="component" value="Unassembled WGS sequence"/>
</dbReference>
<keyword evidence="6" id="KW-1185">Reference proteome</keyword>
<dbReference type="Pfam" id="PF04245">
    <property type="entry name" value="NA37"/>
    <property type="match status" value="1"/>
</dbReference>
<dbReference type="GO" id="GO:0003690">
    <property type="term" value="F:double-stranded DNA binding"/>
    <property type="evidence" value="ECO:0007669"/>
    <property type="project" value="TreeGrafter"/>
</dbReference>
<dbReference type="RefSeq" id="WP_095500185.1">
    <property type="nucleotide sequence ID" value="NZ_BSPO01000003.1"/>
</dbReference>
<dbReference type="HAMAP" id="MF_00730">
    <property type="entry name" value="NdpA"/>
    <property type="match status" value="1"/>
</dbReference>
<dbReference type="PANTHER" id="PTHR38772:SF1">
    <property type="entry name" value="NUCLEOID-ASSOCIATED PROTEIN YEJK"/>
    <property type="match status" value="1"/>
</dbReference>